<name>B8CZ38_HALOH</name>
<dbReference type="SUPFAM" id="SSF50814">
    <property type="entry name" value="Lipocalins"/>
    <property type="match status" value="1"/>
</dbReference>
<dbReference type="InterPro" id="IPR015231">
    <property type="entry name" value="DUF1934"/>
</dbReference>
<dbReference type="AlphaFoldDB" id="B8CZ38"/>
<evidence type="ECO:0000313" key="2">
    <source>
        <dbReference type="Proteomes" id="UP000000719"/>
    </source>
</evidence>
<dbReference type="KEGG" id="hor:Hore_18080"/>
<dbReference type="Pfam" id="PF09148">
    <property type="entry name" value="DUF1934"/>
    <property type="match status" value="1"/>
</dbReference>
<sequence length="142" mass="16314">MGHPVNIRIKNKHTLVDGFQDKIEYEGQGNFYLKDDSYYLVYRDYSEGLDGARTTVKIKKSKDRVLIKRGRPAPAKQVFMSGQTLEGWLRIDNRQVAIKTKTEEINCSLNKSGGELHIEYELFIGGRYSGKYSLSIFLEISE</sequence>
<keyword evidence="2" id="KW-1185">Reference proteome</keyword>
<proteinExistence type="predicted"/>
<accession>B8CZ38</accession>
<evidence type="ECO:0000313" key="1">
    <source>
        <dbReference type="EMBL" id="ACL70557.1"/>
    </source>
</evidence>
<gene>
    <name evidence="1" type="ordered locus">Hore_18080</name>
</gene>
<dbReference type="Proteomes" id="UP000000719">
    <property type="component" value="Chromosome"/>
</dbReference>
<dbReference type="EMBL" id="CP001098">
    <property type="protein sequence ID" value="ACL70557.1"/>
    <property type="molecule type" value="Genomic_DNA"/>
</dbReference>
<dbReference type="STRING" id="373903.Hore_18080"/>
<dbReference type="HOGENOM" id="CLU_120388_2_3_9"/>
<dbReference type="OrthoDB" id="1680906at2"/>
<dbReference type="eggNOG" id="COG4506">
    <property type="taxonomic scope" value="Bacteria"/>
</dbReference>
<dbReference type="RefSeq" id="WP_015923527.1">
    <property type="nucleotide sequence ID" value="NC_011899.1"/>
</dbReference>
<protein>
    <submittedName>
        <fullName evidence="1">Uncharacterized protein conserved in bacteria</fullName>
    </submittedName>
</protein>
<dbReference type="Gene3D" id="2.40.128.20">
    <property type="match status" value="1"/>
</dbReference>
<organism evidence="1 2">
    <name type="scientific">Halothermothrix orenii (strain H 168 / OCM 544 / DSM 9562)</name>
    <dbReference type="NCBI Taxonomy" id="373903"/>
    <lineage>
        <taxon>Bacteria</taxon>
        <taxon>Bacillati</taxon>
        <taxon>Bacillota</taxon>
        <taxon>Clostridia</taxon>
        <taxon>Halanaerobiales</taxon>
        <taxon>Halothermotrichaceae</taxon>
        <taxon>Halothermothrix</taxon>
    </lineage>
</organism>
<reference evidence="1 2" key="1">
    <citation type="journal article" date="2009" name="PLoS ONE">
        <title>Genome analysis of the anaerobic thermohalophilic bacterium Halothermothrix orenii.</title>
        <authorList>
            <person name="Mavromatis K."/>
            <person name="Ivanova N."/>
            <person name="Anderson I."/>
            <person name="Lykidis A."/>
            <person name="Hooper S.D."/>
            <person name="Sun H."/>
            <person name="Kunin V."/>
            <person name="Lapidus A."/>
            <person name="Hugenholtz P."/>
            <person name="Patel B."/>
            <person name="Kyrpides N.C."/>
        </authorList>
    </citation>
    <scope>NUCLEOTIDE SEQUENCE [LARGE SCALE GENOMIC DNA]</scope>
    <source>
        <strain evidence="2">H 168 / OCM 544 / DSM 9562</strain>
    </source>
</reference>
<dbReference type="InterPro" id="IPR012674">
    <property type="entry name" value="Calycin"/>
</dbReference>